<keyword evidence="1" id="KW-0812">Transmembrane</keyword>
<sequence length="156" mass="16364">MPLSASPQWWIGTSVDRIGSVVRHAAQAGDHTAAGGIRLMLFSIGLNILLLRQLKRQRRDAASSVITALLRALAHYRPASLRGIAVVRADPGNGCLLEVLACHDGIGRTATVCITVMEAGVEYPACRSGHGVRYSHLSVACSHAVPGMMVGSGVAS</sequence>
<accession>G2I386</accession>
<proteinExistence type="predicted"/>
<dbReference type="PATRIC" id="fig|634177.7.peg.309"/>
<dbReference type="Proteomes" id="UP000009044">
    <property type="component" value="Chromosome"/>
</dbReference>
<keyword evidence="1" id="KW-1133">Transmembrane helix</keyword>
<evidence type="ECO:0000313" key="2">
    <source>
        <dbReference type="EMBL" id="BAK82691.1"/>
    </source>
</evidence>
<dbReference type="KEGG" id="gxy:GLX_02790"/>
<organism evidence="2 3">
    <name type="scientific">Komagataeibacter medellinensis (strain NBRC 3288 / BCRC 11682 / LMG 1693 / Kondo 51)</name>
    <name type="common">Gluconacetobacter medellinensis</name>
    <dbReference type="NCBI Taxonomy" id="634177"/>
    <lineage>
        <taxon>Bacteria</taxon>
        <taxon>Pseudomonadati</taxon>
        <taxon>Pseudomonadota</taxon>
        <taxon>Alphaproteobacteria</taxon>
        <taxon>Acetobacterales</taxon>
        <taxon>Acetobacteraceae</taxon>
        <taxon>Komagataeibacter</taxon>
    </lineage>
</organism>
<keyword evidence="1" id="KW-0472">Membrane</keyword>
<dbReference type="HOGENOM" id="CLU_1684261_0_0_5"/>
<protein>
    <submittedName>
        <fullName evidence="2">Uncharacterized protein</fullName>
    </submittedName>
</protein>
<gene>
    <name evidence="2" type="ordered locus">GLX_02790</name>
</gene>
<dbReference type="AlphaFoldDB" id="G2I386"/>
<dbReference type="EMBL" id="AP012159">
    <property type="protein sequence ID" value="BAK82691.1"/>
    <property type="molecule type" value="Genomic_DNA"/>
</dbReference>
<feature type="transmembrane region" description="Helical" evidence="1">
    <location>
        <begin position="33"/>
        <end position="51"/>
    </location>
</feature>
<evidence type="ECO:0000313" key="3">
    <source>
        <dbReference type="Proteomes" id="UP000009044"/>
    </source>
</evidence>
<dbReference type="STRING" id="634177.GLX_02790"/>
<name>G2I386_KOMMN</name>
<reference evidence="3" key="1">
    <citation type="journal article" date="2011" name="J. Bacteriol.">
        <title>Complete genome sequence of NBRC 3288, a unique cellulose-nonproducing strain of Gluconacetobacter xylinus isolated from vinegar.</title>
        <authorList>
            <person name="Ogino H."/>
            <person name="Azuma Y."/>
            <person name="Hosoyama A."/>
            <person name="Nakazawa H."/>
            <person name="Matsutani M."/>
            <person name="Hasegawa A."/>
            <person name="Otsuyama K."/>
            <person name="Matsushita K."/>
            <person name="Fujita N."/>
            <person name="Shirai M."/>
        </authorList>
    </citation>
    <scope>NUCLEOTIDE SEQUENCE [LARGE SCALE GENOMIC DNA]</scope>
    <source>
        <strain evidence="3">NBRC 3288 / BCRC 11682 / LMG 1693</strain>
    </source>
</reference>
<evidence type="ECO:0000256" key="1">
    <source>
        <dbReference type="SAM" id="Phobius"/>
    </source>
</evidence>